<organism evidence="4 5">
    <name type="scientific">Oceanobacillus arenosus</name>
    <dbReference type="NCBI Taxonomy" id="1229153"/>
    <lineage>
        <taxon>Bacteria</taxon>
        <taxon>Bacillati</taxon>
        <taxon>Bacillota</taxon>
        <taxon>Bacilli</taxon>
        <taxon>Bacillales</taxon>
        <taxon>Bacillaceae</taxon>
        <taxon>Oceanobacillus</taxon>
    </lineage>
</organism>
<keyword evidence="2" id="KW-0732">Signal</keyword>
<evidence type="ECO:0000256" key="1">
    <source>
        <dbReference type="ARBA" id="ARBA00004613"/>
    </source>
</evidence>
<dbReference type="RefSeq" id="WP_115771765.1">
    <property type="nucleotide sequence ID" value="NZ_PIOC01000004.1"/>
</dbReference>
<dbReference type="OrthoDB" id="9778320at2"/>
<dbReference type="InterPro" id="IPR011330">
    <property type="entry name" value="Glyco_hydro/deAcase_b/a-brl"/>
</dbReference>
<dbReference type="Pfam" id="PF01522">
    <property type="entry name" value="Polysacc_deac_1"/>
    <property type="match status" value="1"/>
</dbReference>
<dbReference type="PROSITE" id="PS51677">
    <property type="entry name" value="NODB"/>
    <property type="match status" value="1"/>
</dbReference>
<dbReference type="Proteomes" id="UP000257143">
    <property type="component" value="Unassembled WGS sequence"/>
</dbReference>
<protein>
    <recommendedName>
        <fullName evidence="3">NodB homology domain-containing protein</fullName>
    </recommendedName>
</protein>
<gene>
    <name evidence="4" type="ORF">CWR48_04050</name>
</gene>
<accession>A0A3D8PYA2</accession>
<proteinExistence type="predicted"/>
<evidence type="ECO:0000313" key="4">
    <source>
        <dbReference type="EMBL" id="RDW21136.1"/>
    </source>
</evidence>
<dbReference type="Gene3D" id="3.20.20.370">
    <property type="entry name" value="Glycoside hydrolase/deacetylase"/>
    <property type="match status" value="1"/>
</dbReference>
<dbReference type="EMBL" id="PIOC01000004">
    <property type="protein sequence ID" value="RDW21136.1"/>
    <property type="molecule type" value="Genomic_DNA"/>
</dbReference>
<dbReference type="AlphaFoldDB" id="A0A3D8PYA2"/>
<evidence type="ECO:0000259" key="3">
    <source>
        <dbReference type="PROSITE" id="PS51677"/>
    </source>
</evidence>
<dbReference type="PANTHER" id="PTHR34216:SF3">
    <property type="entry name" value="POLY-BETA-1,6-N-ACETYL-D-GLUCOSAMINE N-DEACETYLASE"/>
    <property type="match status" value="1"/>
</dbReference>
<dbReference type="InterPro" id="IPR002509">
    <property type="entry name" value="NODB_dom"/>
</dbReference>
<dbReference type="GO" id="GO:0016810">
    <property type="term" value="F:hydrolase activity, acting on carbon-nitrogen (but not peptide) bonds"/>
    <property type="evidence" value="ECO:0007669"/>
    <property type="project" value="InterPro"/>
</dbReference>
<dbReference type="PANTHER" id="PTHR34216">
    <property type="match status" value="1"/>
</dbReference>
<dbReference type="GO" id="GO:0005576">
    <property type="term" value="C:extracellular region"/>
    <property type="evidence" value="ECO:0007669"/>
    <property type="project" value="UniProtKB-SubCell"/>
</dbReference>
<evidence type="ECO:0000313" key="5">
    <source>
        <dbReference type="Proteomes" id="UP000257143"/>
    </source>
</evidence>
<evidence type="ECO:0000256" key="2">
    <source>
        <dbReference type="ARBA" id="ARBA00022729"/>
    </source>
</evidence>
<dbReference type="InterPro" id="IPR051398">
    <property type="entry name" value="Polysacch_Deacetylase"/>
</dbReference>
<comment type="caution">
    <text evidence="4">The sequence shown here is derived from an EMBL/GenBank/DDBJ whole genome shotgun (WGS) entry which is preliminary data.</text>
</comment>
<dbReference type="CDD" id="cd10970">
    <property type="entry name" value="CE4_DAC_u1_6s"/>
    <property type="match status" value="1"/>
</dbReference>
<name>A0A3D8PYA2_9BACI</name>
<dbReference type="SUPFAM" id="SSF88713">
    <property type="entry name" value="Glycoside hydrolase/deacetylase"/>
    <property type="match status" value="1"/>
</dbReference>
<feature type="domain" description="NodB homology" evidence="3">
    <location>
        <begin position="14"/>
        <end position="233"/>
    </location>
</feature>
<dbReference type="GO" id="GO:0005975">
    <property type="term" value="P:carbohydrate metabolic process"/>
    <property type="evidence" value="ECO:0007669"/>
    <property type="project" value="InterPro"/>
</dbReference>
<comment type="subcellular location">
    <subcellularLocation>
        <location evidence="1">Secreted</location>
    </subcellularLocation>
</comment>
<sequence length="340" mass="38019">MVLNPKFEDFIGQGMVSFSYDDGAMNNYDLGIPLHEEYNLPATFNIITSIVDGTLEQGAKAFALDYFGMPITRAQIIEMSNLGYEIAAHTHTHPIQHRQGRFLSDYTAEEVLYEYTTANGLLRKWGIPRIEGFAVPGSKWTPTIADLAKPHYRYVRSLGNRSVIPYPPTDPYNLPSFFVGGTTSVKVIKAKIDEAISQKKWLIIMMHGLTKQTGNVQEYLYSTERLEQIFQYIASKPEEQLLAVNQQDALRFITNLGDFVVDKISLSLSGKTLKATGFDEYNNPVPTTRGFNPKWSVVNGDVTLTTNSDGSASVLGKGTIRVKDANNRKIYSKRNVNVVS</sequence>
<keyword evidence="5" id="KW-1185">Reference proteome</keyword>
<reference evidence="5" key="1">
    <citation type="submission" date="2017-11" db="EMBL/GenBank/DDBJ databases">
        <authorList>
            <person name="Zhu W."/>
        </authorList>
    </citation>
    <scope>NUCLEOTIDE SEQUENCE [LARGE SCALE GENOMIC DNA]</scope>
    <source>
        <strain evidence="5">CAU 1183</strain>
    </source>
</reference>